<dbReference type="PRINTS" id="PR00368">
    <property type="entry name" value="FADPNR"/>
</dbReference>
<dbReference type="PRINTS" id="PR00411">
    <property type="entry name" value="PNDRDTASEI"/>
</dbReference>
<dbReference type="GO" id="GO:0004148">
    <property type="term" value="F:dihydrolipoyl dehydrogenase (NADH) activity"/>
    <property type="evidence" value="ECO:0007669"/>
    <property type="project" value="TreeGrafter"/>
</dbReference>
<dbReference type="GO" id="GO:0005829">
    <property type="term" value="C:cytosol"/>
    <property type="evidence" value="ECO:0007669"/>
    <property type="project" value="TreeGrafter"/>
</dbReference>
<keyword evidence="3" id="KW-0274">FAD</keyword>
<evidence type="ECO:0000256" key="3">
    <source>
        <dbReference type="ARBA" id="ARBA00022827"/>
    </source>
</evidence>
<evidence type="ECO:0000256" key="4">
    <source>
        <dbReference type="SAM" id="Phobius"/>
    </source>
</evidence>
<evidence type="ECO:0000259" key="5">
    <source>
        <dbReference type="Pfam" id="PF07992"/>
    </source>
</evidence>
<dbReference type="SUPFAM" id="SSF51905">
    <property type="entry name" value="FAD/NAD(P)-binding domain"/>
    <property type="match status" value="1"/>
</dbReference>
<dbReference type="AlphaFoldDB" id="A0A382AIU2"/>
<protein>
    <recommendedName>
        <fullName evidence="5">FAD/NAD(P)-binding domain-containing protein</fullName>
    </recommendedName>
</protein>
<feature type="non-terminal residue" evidence="6">
    <location>
        <position position="356"/>
    </location>
</feature>
<feature type="transmembrane region" description="Helical" evidence="4">
    <location>
        <begin position="182"/>
        <end position="208"/>
    </location>
</feature>
<evidence type="ECO:0000256" key="2">
    <source>
        <dbReference type="ARBA" id="ARBA00022630"/>
    </source>
</evidence>
<dbReference type="PANTHER" id="PTHR22912:SF93">
    <property type="entry name" value="SOLUBLE PYRIDINE NUCLEOTIDE TRANSHYDROGENASE"/>
    <property type="match status" value="1"/>
</dbReference>
<keyword evidence="4" id="KW-0472">Membrane</keyword>
<dbReference type="InterPro" id="IPR036188">
    <property type="entry name" value="FAD/NAD-bd_sf"/>
</dbReference>
<reference evidence="6" key="1">
    <citation type="submission" date="2018-05" db="EMBL/GenBank/DDBJ databases">
        <authorList>
            <person name="Lanie J.A."/>
            <person name="Ng W.-L."/>
            <person name="Kazmierczak K.M."/>
            <person name="Andrzejewski T.M."/>
            <person name="Davidsen T.M."/>
            <person name="Wayne K.J."/>
            <person name="Tettelin H."/>
            <person name="Glass J.I."/>
            <person name="Rusch D."/>
            <person name="Podicherti R."/>
            <person name="Tsui H.-C.T."/>
            <person name="Winkler M.E."/>
        </authorList>
    </citation>
    <scope>NUCLEOTIDE SEQUENCE</scope>
</reference>
<dbReference type="Gene3D" id="3.50.50.60">
    <property type="entry name" value="FAD/NAD(P)-binding domain"/>
    <property type="match status" value="1"/>
</dbReference>
<gene>
    <name evidence="6" type="ORF">METZ01_LOCUS154148</name>
</gene>
<dbReference type="GO" id="GO:0050660">
    <property type="term" value="F:flavin adenine dinucleotide binding"/>
    <property type="evidence" value="ECO:0007669"/>
    <property type="project" value="TreeGrafter"/>
</dbReference>
<keyword evidence="4" id="KW-0812">Transmembrane</keyword>
<name>A0A382AIU2_9ZZZZ</name>
<dbReference type="InterPro" id="IPR023753">
    <property type="entry name" value="FAD/NAD-binding_dom"/>
</dbReference>
<accession>A0A382AIU2</accession>
<sequence>MAEKMKVDLAVIGAGPAGQKGAIQAAKAGKSVVIIDRLGLLGGACLNQGTIPSKTLRSAILDLTGFVQSVYHGTAPRQVQEIPVDELRRRLERVITDENTLLAEQCANNGILTAFGTARFLDPHHLEVVDASDQVTHNIEADKVLISTGSSPRHPIDLPEGTEDLFVDSDIVFNMQKVPKSLIVLGAGIIGCEYATMFAALGVEVYLIDRRDSLLRMLDGEIGSSFAEYITKMPHLTIELGVGIERLQRSDKGEAQIVRTDGGTLEAECVFYSMGRIANLDGLHLENTGVERDKLGNITVNPLFQTTEPNIYAAGDVIGLPSLASTSVEQGRLAVRNAFLLRSHHFPDFFPYGIYT</sequence>
<keyword evidence="2" id="KW-0285">Flavoprotein</keyword>
<dbReference type="GO" id="GO:0006103">
    <property type="term" value="P:2-oxoglutarate metabolic process"/>
    <property type="evidence" value="ECO:0007669"/>
    <property type="project" value="TreeGrafter"/>
</dbReference>
<evidence type="ECO:0000256" key="1">
    <source>
        <dbReference type="ARBA" id="ARBA00001974"/>
    </source>
</evidence>
<feature type="domain" description="FAD/NAD(P)-binding" evidence="5">
    <location>
        <begin position="8"/>
        <end position="331"/>
    </location>
</feature>
<organism evidence="6">
    <name type="scientific">marine metagenome</name>
    <dbReference type="NCBI Taxonomy" id="408172"/>
    <lineage>
        <taxon>unclassified sequences</taxon>
        <taxon>metagenomes</taxon>
        <taxon>ecological metagenomes</taxon>
    </lineage>
</organism>
<dbReference type="InterPro" id="IPR050151">
    <property type="entry name" value="Class-I_Pyr_Nuc-Dis_Oxidored"/>
</dbReference>
<keyword evidence="4" id="KW-1133">Transmembrane helix</keyword>
<dbReference type="PANTHER" id="PTHR22912">
    <property type="entry name" value="DISULFIDE OXIDOREDUCTASE"/>
    <property type="match status" value="1"/>
</dbReference>
<evidence type="ECO:0000313" key="6">
    <source>
        <dbReference type="EMBL" id="SVB01294.1"/>
    </source>
</evidence>
<dbReference type="Pfam" id="PF07992">
    <property type="entry name" value="Pyr_redox_2"/>
    <property type="match status" value="1"/>
</dbReference>
<proteinExistence type="predicted"/>
<dbReference type="EMBL" id="UINC01025540">
    <property type="protein sequence ID" value="SVB01294.1"/>
    <property type="molecule type" value="Genomic_DNA"/>
</dbReference>
<comment type="cofactor">
    <cofactor evidence="1">
        <name>FAD</name>
        <dbReference type="ChEBI" id="CHEBI:57692"/>
    </cofactor>
</comment>